<comment type="similarity">
    <text evidence="4 5">Belongs to the PurK/PurT family.</text>
</comment>
<dbReference type="NCBIfam" id="TIGR01161">
    <property type="entry name" value="purK"/>
    <property type="match status" value="1"/>
</dbReference>
<dbReference type="Gene3D" id="3.40.50.20">
    <property type="match status" value="1"/>
</dbReference>
<dbReference type="EC" id="6.3.4.18" evidence="4 5"/>
<dbReference type="PROSITE" id="PS50975">
    <property type="entry name" value="ATP_GRASP"/>
    <property type="match status" value="1"/>
</dbReference>
<dbReference type="PANTHER" id="PTHR11609:SF5">
    <property type="entry name" value="PHOSPHORIBOSYLAMINOIMIDAZOLE CARBOXYLASE"/>
    <property type="match status" value="1"/>
</dbReference>
<dbReference type="InterPro" id="IPR054350">
    <property type="entry name" value="PurT/PurK_preATP-grasp"/>
</dbReference>
<dbReference type="Pfam" id="PF02222">
    <property type="entry name" value="ATP-grasp"/>
    <property type="match status" value="1"/>
</dbReference>
<comment type="function">
    <text evidence="5">Catalyzes the ATP-dependent conversion of 5-aminoimidazole ribonucleotide (AIR) and HCO(3)- to N5-carboxyaminoimidazole ribonucleotide (N5-CAIR).</text>
</comment>
<comment type="caution">
    <text evidence="4">Lacks conserved residue(s) required for the propagation of feature annotation.</text>
</comment>
<evidence type="ECO:0000259" key="6">
    <source>
        <dbReference type="PROSITE" id="PS50975"/>
    </source>
</evidence>
<dbReference type="HAMAP" id="MF_01928">
    <property type="entry name" value="PurK"/>
    <property type="match status" value="1"/>
</dbReference>
<evidence type="ECO:0000256" key="1">
    <source>
        <dbReference type="ARBA" id="ARBA00022741"/>
    </source>
</evidence>
<dbReference type="SUPFAM" id="SSF51246">
    <property type="entry name" value="Rudiment single hybrid motif"/>
    <property type="match status" value="1"/>
</dbReference>
<comment type="catalytic activity">
    <reaction evidence="4 5">
        <text>5-amino-1-(5-phospho-beta-D-ribosyl)imidazole + hydrogencarbonate + ATP = 5-carboxyamino-1-(5-phospho-D-ribosyl)imidazole + ADP + phosphate + 2 H(+)</text>
        <dbReference type="Rhea" id="RHEA:19317"/>
        <dbReference type="ChEBI" id="CHEBI:15378"/>
        <dbReference type="ChEBI" id="CHEBI:17544"/>
        <dbReference type="ChEBI" id="CHEBI:30616"/>
        <dbReference type="ChEBI" id="CHEBI:43474"/>
        <dbReference type="ChEBI" id="CHEBI:58730"/>
        <dbReference type="ChEBI" id="CHEBI:137981"/>
        <dbReference type="ChEBI" id="CHEBI:456216"/>
        <dbReference type="EC" id="6.3.4.18"/>
    </reaction>
</comment>
<feature type="binding site" evidence="4">
    <location>
        <position position="232"/>
    </location>
    <ligand>
        <name>ATP</name>
        <dbReference type="ChEBI" id="CHEBI:30616"/>
    </ligand>
</feature>
<feature type="binding site" evidence="4">
    <location>
        <position position="127"/>
    </location>
    <ligand>
        <name>ATP</name>
        <dbReference type="ChEBI" id="CHEBI:30616"/>
    </ligand>
</feature>
<dbReference type="SUPFAM" id="SSF56059">
    <property type="entry name" value="Glutathione synthetase ATP-binding domain-like"/>
    <property type="match status" value="1"/>
</dbReference>
<protein>
    <recommendedName>
        <fullName evidence="4 5">N5-carboxyaminoimidazole ribonucleotide synthase</fullName>
        <shortName evidence="4 5">N5-CAIR synthase</shortName>
        <ecNumber evidence="4 5">6.3.4.18</ecNumber>
    </recommendedName>
    <alternativeName>
        <fullName evidence="4 5">5-(carboxyamino)imidazole ribonucleotide synthetase</fullName>
    </alternativeName>
</protein>
<organism evidence="7 8">
    <name type="scientific">Acidaminobacter hydrogenoformans DSM 2784</name>
    <dbReference type="NCBI Taxonomy" id="1120920"/>
    <lineage>
        <taxon>Bacteria</taxon>
        <taxon>Bacillati</taxon>
        <taxon>Bacillota</taxon>
        <taxon>Clostridia</taxon>
        <taxon>Peptostreptococcales</taxon>
        <taxon>Acidaminobacteraceae</taxon>
        <taxon>Acidaminobacter</taxon>
    </lineage>
</organism>
<evidence type="ECO:0000313" key="7">
    <source>
        <dbReference type="EMBL" id="SCZ80117.1"/>
    </source>
</evidence>
<dbReference type="UniPathway" id="UPA00074">
    <property type="reaction ID" value="UER00942"/>
</dbReference>
<dbReference type="InterPro" id="IPR005875">
    <property type="entry name" value="PurK"/>
</dbReference>
<evidence type="ECO:0000256" key="2">
    <source>
        <dbReference type="ARBA" id="ARBA00022755"/>
    </source>
</evidence>
<dbReference type="GO" id="GO:0046872">
    <property type="term" value="F:metal ion binding"/>
    <property type="evidence" value="ECO:0007669"/>
    <property type="project" value="InterPro"/>
</dbReference>
<dbReference type="AlphaFoldDB" id="A0A1G5S1V5"/>
<feature type="binding site" evidence="4">
    <location>
        <position position="210"/>
    </location>
    <ligand>
        <name>ATP</name>
        <dbReference type="ChEBI" id="CHEBI:30616"/>
    </ligand>
</feature>
<comment type="pathway">
    <text evidence="4 5">Purine metabolism; IMP biosynthesis via de novo pathway; 5-amino-1-(5-phospho-D-ribosyl)imidazole-4-carboxylate from 5-amino-1-(5-phospho-D-ribosyl)imidazole (N5-CAIR route): step 1/2.</text>
</comment>
<dbReference type="GO" id="GO:0006189">
    <property type="term" value="P:'de novo' IMP biosynthetic process"/>
    <property type="evidence" value="ECO:0007669"/>
    <property type="project" value="UniProtKB-UniRule"/>
</dbReference>
<sequence length="413" mass="46078">MHETDVSVMNQIEYLENQNWIRRLHPPGRIGIIGGGQLGRMITIEAKRMGYRVIVLDPMPDSPAGQLADQQIVAAFSDMAALRKLSQSADVLTYEFEHLDISTLDALEARGARLIPSAKTLEIIQNKYHQKVRLRKIGVQVPDFVRIDSLEALEEAFLVFGGRLVLKTCRDGYDGKGTWIVTEQAQLKPAYEAFSGEEIMAEAFADFAMEVSILAARGREGVKLYPIAENVHEDGILMHSSVPARLPEETKAEIQRIAMKILEAFDDYGLFCIECFVDEYNHILVNEIAPRPHNSGHYTIEACITSQFEQLLRVITGMPLGSTALLAPCVMWNLLGQGEGRGAYEVRGSERLLSEEACYLHLYGKKETGPLRKLGHVTVLGESIEAAQEKAKNVMCSISIETLEREALYEGRN</sequence>
<feature type="binding site" evidence="4">
    <location>
        <position position="167"/>
    </location>
    <ligand>
        <name>ATP</name>
        <dbReference type="ChEBI" id="CHEBI:30616"/>
    </ligand>
</feature>
<proteinExistence type="inferred from homology"/>
<dbReference type="EMBL" id="FMWL01000010">
    <property type="protein sequence ID" value="SCZ80117.1"/>
    <property type="molecule type" value="Genomic_DNA"/>
</dbReference>
<name>A0A1G5S1V5_9FIRM</name>
<dbReference type="InterPro" id="IPR011054">
    <property type="entry name" value="Rudment_hybrid_motif"/>
</dbReference>
<dbReference type="GO" id="GO:0005524">
    <property type="term" value="F:ATP binding"/>
    <property type="evidence" value="ECO:0007669"/>
    <property type="project" value="UniProtKB-UniRule"/>
</dbReference>
<dbReference type="InterPro" id="IPR040686">
    <property type="entry name" value="PurK_C"/>
</dbReference>
<evidence type="ECO:0000256" key="5">
    <source>
        <dbReference type="RuleBase" id="RU361200"/>
    </source>
</evidence>
<evidence type="ECO:0000256" key="4">
    <source>
        <dbReference type="HAMAP-Rule" id="MF_01928"/>
    </source>
</evidence>
<dbReference type="InterPro" id="IPR016185">
    <property type="entry name" value="PreATP-grasp_dom_sf"/>
</dbReference>
<dbReference type="PANTHER" id="PTHR11609">
    <property type="entry name" value="PURINE BIOSYNTHESIS PROTEIN 6/7, PUR6/7"/>
    <property type="match status" value="1"/>
</dbReference>
<keyword evidence="4 5" id="KW-0436">Ligase</keyword>
<dbReference type="GO" id="GO:0034028">
    <property type="term" value="F:5-(carboxyamino)imidazole ribonucleotide synthase activity"/>
    <property type="evidence" value="ECO:0007669"/>
    <property type="project" value="UniProtKB-UniRule"/>
</dbReference>
<dbReference type="SUPFAM" id="SSF52440">
    <property type="entry name" value="PreATP-grasp domain"/>
    <property type="match status" value="1"/>
</dbReference>
<keyword evidence="8" id="KW-1185">Reference proteome</keyword>
<keyword evidence="1 4" id="KW-0547">Nucleotide-binding</keyword>
<dbReference type="Gene3D" id="3.30.1490.20">
    <property type="entry name" value="ATP-grasp fold, A domain"/>
    <property type="match status" value="1"/>
</dbReference>
<dbReference type="NCBIfam" id="NF004679">
    <property type="entry name" value="PRK06019.1-5"/>
    <property type="match status" value="1"/>
</dbReference>
<feature type="domain" description="ATP-grasp" evidence="6">
    <location>
        <begin position="131"/>
        <end position="316"/>
    </location>
</feature>
<evidence type="ECO:0000313" key="8">
    <source>
        <dbReference type="Proteomes" id="UP000199208"/>
    </source>
</evidence>
<dbReference type="Proteomes" id="UP000199208">
    <property type="component" value="Unassembled WGS sequence"/>
</dbReference>
<feature type="binding site" evidence="4">
    <location>
        <begin position="286"/>
        <end position="287"/>
    </location>
    <ligand>
        <name>ATP</name>
        <dbReference type="ChEBI" id="CHEBI:30616"/>
    </ligand>
</feature>
<reference evidence="7 8" key="1">
    <citation type="submission" date="2016-10" db="EMBL/GenBank/DDBJ databases">
        <authorList>
            <person name="de Groot N.N."/>
        </authorList>
    </citation>
    <scope>NUCLEOTIDE SEQUENCE [LARGE SCALE GENOMIC DNA]</scope>
    <source>
        <strain evidence="7 8">DSM 2784</strain>
    </source>
</reference>
<dbReference type="Pfam" id="PF17769">
    <property type="entry name" value="PurK_C"/>
    <property type="match status" value="1"/>
</dbReference>
<dbReference type="RefSeq" id="WP_242870874.1">
    <property type="nucleotide sequence ID" value="NZ_FMWL01000010.1"/>
</dbReference>
<comment type="subunit">
    <text evidence="4 5">Homodimer.</text>
</comment>
<dbReference type="InterPro" id="IPR011761">
    <property type="entry name" value="ATP-grasp"/>
</dbReference>
<evidence type="ECO:0000256" key="3">
    <source>
        <dbReference type="ARBA" id="ARBA00022840"/>
    </source>
</evidence>
<gene>
    <name evidence="4 5" type="primary">purK</name>
    <name evidence="7" type="ORF">SAMN03080599_02111</name>
</gene>
<dbReference type="InterPro" id="IPR003135">
    <property type="entry name" value="ATP-grasp_carboxylate-amine"/>
</dbReference>
<dbReference type="Gene3D" id="3.30.470.20">
    <property type="entry name" value="ATP-grasp fold, B domain"/>
    <property type="match status" value="1"/>
</dbReference>
<accession>A0A1G5S1V5</accession>
<comment type="function">
    <text evidence="4">Catalyzes the ATP-dependent conversion of 5-aminoimidazole ribonucleotide (AIR) and HCO(3)(-) to N5-carboxyaminoimidazole ribonucleotide (N5-CAIR).</text>
</comment>
<dbReference type="GO" id="GO:0004638">
    <property type="term" value="F:phosphoribosylaminoimidazole carboxylase activity"/>
    <property type="evidence" value="ECO:0007669"/>
    <property type="project" value="InterPro"/>
</dbReference>
<dbReference type="Pfam" id="PF22660">
    <property type="entry name" value="RS_preATP-grasp-like"/>
    <property type="match status" value="1"/>
</dbReference>
<dbReference type="InterPro" id="IPR013815">
    <property type="entry name" value="ATP_grasp_subdomain_1"/>
</dbReference>
<dbReference type="NCBIfam" id="NF004675">
    <property type="entry name" value="PRK06019.1-1"/>
    <property type="match status" value="1"/>
</dbReference>
<dbReference type="NCBIfam" id="NF004676">
    <property type="entry name" value="PRK06019.1-2"/>
    <property type="match status" value="1"/>
</dbReference>
<keyword evidence="2 4" id="KW-0658">Purine biosynthesis</keyword>
<dbReference type="STRING" id="1120920.SAMN03080599_02111"/>
<keyword evidence="3 4" id="KW-0067">ATP-binding</keyword>